<name>A0A0F9B9E7_9ZZZZ</name>
<dbReference type="AlphaFoldDB" id="A0A0F9B9E7"/>
<proteinExistence type="predicted"/>
<comment type="caution">
    <text evidence="1">The sequence shown here is derived from an EMBL/GenBank/DDBJ whole genome shotgun (WGS) entry which is preliminary data.</text>
</comment>
<evidence type="ECO:0000313" key="1">
    <source>
        <dbReference type="EMBL" id="KKL18584.1"/>
    </source>
</evidence>
<accession>A0A0F9B9E7</accession>
<reference evidence="1" key="1">
    <citation type="journal article" date="2015" name="Nature">
        <title>Complex archaea that bridge the gap between prokaryotes and eukaryotes.</title>
        <authorList>
            <person name="Spang A."/>
            <person name="Saw J.H."/>
            <person name="Jorgensen S.L."/>
            <person name="Zaremba-Niedzwiedzka K."/>
            <person name="Martijn J."/>
            <person name="Lind A.E."/>
            <person name="van Eijk R."/>
            <person name="Schleper C."/>
            <person name="Guy L."/>
            <person name="Ettema T.J."/>
        </authorList>
    </citation>
    <scope>NUCLEOTIDE SEQUENCE</scope>
</reference>
<sequence length="409" mass="44937">EAETMLAGTGLVPLRAGAVGKAQAAAVKDAKFVPGGGLSIPLVRGDNDWAAIGTVTEVMGDYVLGFGHSLYARGTVKLPMGPAYVHTTIASMATSFKLGSTLAVTGSLTDDEYTGVGGRIGEKAPMIPMTVVVRWGDVSQTFQYRLVRHNWLTASMASMVMRDSLWANRDLPERYTIDYAVDIDFEKYGKYHAANLTSSSGTWDMSSDLTRPMAAMMNSDLSRAVYPKRIDVSMTIHRVQKTADILALDLAEHTYRPGQTVKGKVTLRPYRAERIALDVSLTLPEDLPDGNYTVTVGDGYKLLEALRSDRPHRFDPRNMQQLFDAVKRVVEPRMDRLYLRLRLPGGGLAVKKNELKPLPASLAEVLARTSPMDTNTYRRSLTADFKAEFVVSGSASASFTVEKDPRRLH</sequence>
<feature type="non-terminal residue" evidence="1">
    <location>
        <position position="1"/>
    </location>
</feature>
<dbReference type="EMBL" id="LAZR01038812">
    <property type="protein sequence ID" value="KKL18584.1"/>
    <property type="molecule type" value="Genomic_DNA"/>
</dbReference>
<organism evidence="1">
    <name type="scientific">marine sediment metagenome</name>
    <dbReference type="NCBI Taxonomy" id="412755"/>
    <lineage>
        <taxon>unclassified sequences</taxon>
        <taxon>metagenomes</taxon>
        <taxon>ecological metagenomes</taxon>
    </lineage>
</organism>
<gene>
    <name evidence="1" type="ORF">LCGC14_2474070</name>
</gene>
<protein>
    <submittedName>
        <fullName evidence="1">Uncharacterized protein</fullName>
    </submittedName>
</protein>